<feature type="chain" id="PRO_5042462608" evidence="10">
    <location>
        <begin position="21"/>
        <end position="822"/>
    </location>
</feature>
<dbReference type="Pfam" id="PF00577">
    <property type="entry name" value="Usher"/>
    <property type="match status" value="1"/>
</dbReference>
<dbReference type="Gene3D" id="2.60.40.3110">
    <property type="match status" value="1"/>
</dbReference>
<keyword evidence="6" id="KW-0812">Transmembrane</keyword>
<dbReference type="InterPro" id="IPR025885">
    <property type="entry name" value="PapC_N"/>
</dbReference>
<dbReference type="Gene3D" id="3.10.20.410">
    <property type="match status" value="1"/>
</dbReference>
<dbReference type="InterPro" id="IPR042186">
    <property type="entry name" value="FimD_plug_dom"/>
</dbReference>
<dbReference type="AlphaFoldDB" id="A0AAI9GGV9"/>
<feature type="signal peptide" evidence="10">
    <location>
        <begin position="1"/>
        <end position="20"/>
    </location>
</feature>
<evidence type="ECO:0000259" key="11">
    <source>
        <dbReference type="Pfam" id="PF13953"/>
    </source>
</evidence>
<comment type="similarity">
    <text evidence="2">Belongs to the fimbrial export usher family.</text>
</comment>
<name>A0AAI9GGV9_PROST</name>
<dbReference type="SUPFAM" id="SSF141729">
    <property type="entry name" value="FimD N-terminal domain-like"/>
    <property type="match status" value="1"/>
</dbReference>
<comment type="subcellular location">
    <subcellularLocation>
        <location evidence="1">Cell outer membrane</location>
        <topology evidence="1">Multi-pass membrane protein</topology>
    </subcellularLocation>
</comment>
<dbReference type="GO" id="GO:0009297">
    <property type="term" value="P:pilus assembly"/>
    <property type="evidence" value="ECO:0007669"/>
    <property type="project" value="InterPro"/>
</dbReference>
<gene>
    <name evidence="13" type="ORF">RG298_000074</name>
</gene>
<comment type="caution">
    <text evidence="13">The sequence shown here is derived from an EMBL/GenBank/DDBJ whole genome shotgun (WGS) entry which is preliminary data.</text>
</comment>
<dbReference type="InterPro" id="IPR025949">
    <property type="entry name" value="PapC-like_C"/>
</dbReference>
<evidence type="ECO:0000256" key="2">
    <source>
        <dbReference type="ARBA" id="ARBA00008064"/>
    </source>
</evidence>
<keyword evidence="9" id="KW-0998">Cell outer membrane</keyword>
<evidence type="ECO:0000256" key="8">
    <source>
        <dbReference type="ARBA" id="ARBA00023136"/>
    </source>
</evidence>
<dbReference type="Pfam" id="PF13953">
    <property type="entry name" value="PapC_C"/>
    <property type="match status" value="1"/>
</dbReference>
<keyword evidence="8" id="KW-0472">Membrane</keyword>
<evidence type="ECO:0000259" key="12">
    <source>
        <dbReference type="Pfam" id="PF13954"/>
    </source>
</evidence>
<dbReference type="InterPro" id="IPR000015">
    <property type="entry name" value="Fimb_usher"/>
</dbReference>
<accession>A0AAI9GGV9</accession>
<evidence type="ECO:0000256" key="5">
    <source>
        <dbReference type="ARBA" id="ARBA00022558"/>
    </source>
</evidence>
<keyword evidence="5" id="KW-1029">Fimbrium biogenesis</keyword>
<evidence type="ECO:0000256" key="10">
    <source>
        <dbReference type="SAM" id="SignalP"/>
    </source>
</evidence>
<dbReference type="GO" id="GO:0015473">
    <property type="term" value="F:fimbrial usher porin activity"/>
    <property type="evidence" value="ECO:0007669"/>
    <property type="project" value="InterPro"/>
</dbReference>
<organism evidence="13">
    <name type="scientific">Providencia stuartii</name>
    <dbReference type="NCBI Taxonomy" id="588"/>
    <lineage>
        <taxon>Bacteria</taxon>
        <taxon>Pseudomonadati</taxon>
        <taxon>Pseudomonadota</taxon>
        <taxon>Gammaproteobacteria</taxon>
        <taxon>Enterobacterales</taxon>
        <taxon>Morganellaceae</taxon>
        <taxon>Providencia</taxon>
    </lineage>
</organism>
<dbReference type="InterPro" id="IPR043142">
    <property type="entry name" value="PapC-like_C_sf"/>
</dbReference>
<keyword evidence="7 10" id="KW-0732">Signal</keyword>
<evidence type="ECO:0000256" key="1">
    <source>
        <dbReference type="ARBA" id="ARBA00004571"/>
    </source>
</evidence>
<feature type="domain" description="PapC N-terminal" evidence="12">
    <location>
        <begin position="23"/>
        <end position="165"/>
    </location>
</feature>
<evidence type="ECO:0000256" key="7">
    <source>
        <dbReference type="ARBA" id="ARBA00022729"/>
    </source>
</evidence>
<protein>
    <submittedName>
        <fullName evidence="13">Fimbrial biogenesis outer membrane usher protein</fullName>
    </submittedName>
</protein>
<evidence type="ECO:0000313" key="13">
    <source>
        <dbReference type="EMBL" id="EMJ5132410.1"/>
    </source>
</evidence>
<evidence type="ECO:0000256" key="6">
    <source>
        <dbReference type="ARBA" id="ARBA00022692"/>
    </source>
</evidence>
<reference evidence="13" key="1">
    <citation type="submission" date="2024-02" db="EMBL/GenBank/DDBJ databases">
        <authorList>
            <consortium name="Clinical and Environmental Microbiology Branch: Whole genome sequencing antimicrobial resistance pathogens in the healthcare setting"/>
        </authorList>
    </citation>
    <scope>NUCLEOTIDE SEQUENCE</scope>
    <source>
        <strain evidence="13">2021GO-0154</strain>
    </source>
</reference>
<dbReference type="EMBL" id="ABMABF030000001">
    <property type="protein sequence ID" value="EMJ5132410.1"/>
    <property type="molecule type" value="Genomic_DNA"/>
</dbReference>
<keyword evidence="3" id="KW-0813">Transport</keyword>
<dbReference type="PANTHER" id="PTHR30451:SF21">
    <property type="entry name" value="FIMBRIAL USHER DOMAIN-CONTAINING PROTEIN YDET-RELATED"/>
    <property type="match status" value="1"/>
</dbReference>
<dbReference type="InterPro" id="IPR037224">
    <property type="entry name" value="PapC_N_sf"/>
</dbReference>
<dbReference type="Gene3D" id="2.60.40.2070">
    <property type="match status" value="1"/>
</dbReference>
<evidence type="ECO:0000256" key="3">
    <source>
        <dbReference type="ARBA" id="ARBA00022448"/>
    </source>
</evidence>
<sequence>MNKNKISLLLAIIISFSTQAERFNLEALDHIENTNEVENILFHLDNQPEGFYSVDIVINNQKSFTENIQFKRMKNRLSPTFTKKHLIRMGLTNHIINTLFSINNDITSNNLETVIDGYSDYFDFNHLVLNINIPQIYLNQLPYGNEGQEHWDHGITSAFIEYDISGSHNTNNKPEKNNHINLSLQNGINYLGWRLRNNFTYSQENKWQFYNTTLSYPLALLKSQLIIGEYYLASSFFMPFTFKGISLSNDELMYPDYDSYFSPILQGINYSPSQVTVTQNNIVIYNEHLPAGPFTLNRLKPLSHKGFFEMTITETNGKVRKYLYPYSSTPLMIKSGQFRYALNSGKTTEKQGTLTPYFIHGEIKYGINNHLTTYTGAILSSPFKSLTVGGSFTNYLGDFTLDWSHAYSHEERSNTYQIEYSRTFVSTGSDISFSTQWIDNPKIRQISDVIKRMPPYYPHYPQQTFKLHISQPISHYGNLSLSASQQKFANTDNYQWLYNIGYSGNIHEYHFILNYQSNYSFIDKKSEHAISAALIIPISAWLPNTHFSYQTQLIQNSYHNHQATLTGTTEGDHFMAYTLQHNYRNPLCCSTSDPNSETRVYTQYQHHQFSLNAGYGYNQHHQISYGLHSAIVAHPYGVTFTPSRGDTAALIIVPETKNVHLDHHTNNITDSAGHTIVNYLQPYRRNSFAIDTQTLPLEAEIDDSNQSILPTKGALVAVHFPVKLGKRVFFTIQLTDGSLAPFGAIASLSTKDVIDTKTDINVGIISDMGQVYLSGLESSGTIKLKWGEQQSQQCEFEYQLLASHFDQGFYHLPAICQRKEAL</sequence>
<dbReference type="Pfam" id="PF13954">
    <property type="entry name" value="PapC_N"/>
    <property type="match status" value="1"/>
</dbReference>
<dbReference type="PANTHER" id="PTHR30451">
    <property type="entry name" value="OUTER MEMBRANE USHER PROTEIN"/>
    <property type="match status" value="1"/>
</dbReference>
<dbReference type="Gene3D" id="2.60.40.2610">
    <property type="entry name" value="Outer membrane usher protein FimD, plug domain"/>
    <property type="match status" value="1"/>
</dbReference>
<feature type="domain" description="PapC-like C-terminal" evidence="11">
    <location>
        <begin position="730"/>
        <end position="800"/>
    </location>
</feature>
<proteinExistence type="inferred from homology"/>
<evidence type="ECO:0000256" key="4">
    <source>
        <dbReference type="ARBA" id="ARBA00022452"/>
    </source>
</evidence>
<evidence type="ECO:0000256" key="9">
    <source>
        <dbReference type="ARBA" id="ARBA00023237"/>
    </source>
</evidence>
<dbReference type="GO" id="GO:0009279">
    <property type="term" value="C:cell outer membrane"/>
    <property type="evidence" value="ECO:0007669"/>
    <property type="project" value="UniProtKB-SubCell"/>
</dbReference>
<keyword evidence="4" id="KW-1134">Transmembrane beta strand</keyword>